<dbReference type="Proteomes" id="UP001054945">
    <property type="component" value="Unassembled WGS sequence"/>
</dbReference>
<evidence type="ECO:0000313" key="1">
    <source>
        <dbReference type="EMBL" id="GIY00848.1"/>
    </source>
</evidence>
<reference evidence="1 2" key="1">
    <citation type="submission" date="2021-06" db="EMBL/GenBank/DDBJ databases">
        <title>Caerostris extrusa draft genome.</title>
        <authorList>
            <person name="Kono N."/>
            <person name="Arakawa K."/>
        </authorList>
    </citation>
    <scope>NUCLEOTIDE SEQUENCE [LARGE SCALE GENOMIC DNA]</scope>
</reference>
<dbReference type="EMBL" id="BPLR01005233">
    <property type="protein sequence ID" value="GIY00848.1"/>
    <property type="molecule type" value="Genomic_DNA"/>
</dbReference>
<name>A0AAV4PTC2_CAEEX</name>
<keyword evidence="2" id="KW-1185">Reference proteome</keyword>
<comment type="caution">
    <text evidence="1">The sequence shown here is derived from an EMBL/GenBank/DDBJ whole genome shotgun (WGS) entry which is preliminary data.</text>
</comment>
<dbReference type="AlphaFoldDB" id="A0AAV4PTC2"/>
<sequence length="114" mass="13193">MPPPGFEPEAWGIKYQSVADWPSGRKGKHDIGHWYDQTNSHTNHLTYGDTVRSYETMDHLFMRIQFIPVDQIHQDQIRLDVDSDGSDSVFPKVCISYNGRDRHNCCVESQTPKK</sequence>
<organism evidence="1 2">
    <name type="scientific">Caerostris extrusa</name>
    <name type="common">Bark spider</name>
    <name type="synonym">Caerostris bankana</name>
    <dbReference type="NCBI Taxonomy" id="172846"/>
    <lineage>
        <taxon>Eukaryota</taxon>
        <taxon>Metazoa</taxon>
        <taxon>Ecdysozoa</taxon>
        <taxon>Arthropoda</taxon>
        <taxon>Chelicerata</taxon>
        <taxon>Arachnida</taxon>
        <taxon>Araneae</taxon>
        <taxon>Araneomorphae</taxon>
        <taxon>Entelegynae</taxon>
        <taxon>Araneoidea</taxon>
        <taxon>Araneidae</taxon>
        <taxon>Caerostris</taxon>
    </lineage>
</organism>
<gene>
    <name evidence="1" type="ORF">CEXT_808761</name>
</gene>
<proteinExistence type="predicted"/>
<evidence type="ECO:0000313" key="2">
    <source>
        <dbReference type="Proteomes" id="UP001054945"/>
    </source>
</evidence>
<protein>
    <submittedName>
        <fullName evidence="1">Uncharacterized protein</fullName>
    </submittedName>
</protein>
<accession>A0AAV4PTC2</accession>